<dbReference type="EMBL" id="RZUL01000004">
    <property type="protein sequence ID" value="RVT40255.1"/>
    <property type="molecule type" value="Genomic_DNA"/>
</dbReference>
<feature type="transmembrane region" description="Helical" evidence="7">
    <location>
        <begin position="510"/>
        <end position="528"/>
    </location>
</feature>
<dbReference type="InterPro" id="IPR003834">
    <property type="entry name" value="Cyt_c_assmbl_TM_dom"/>
</dbReference>
<gene>
    <name evidence="10" type="ORF">ENE74_13075</name>
</gene>
<evidence type="ECO:0000259" key="9">
    <source>
        <dbReference type="PROSITE" id="PS51352"/>
    </source>
</evidence>
<accession>A0A437J5P4</accession>
<evidence type="ECO:0000256" key="2">
    <source>
        <dbReference type="ARBA" id="ARBA00022475"/>
    </source>
</evidence>
<dbReference type="SUPFAM" id="SSF52833">
    <property type="entry name" value="Thioredoxin-like"/>
    <property type="match status" value="1"/>
</dbReference>
<organism evidence="10 11">
    <name type="scientific">Sphingobium algorifonticola</name>
    <dbReference type="NCBI Taxonomy" id="2008318"/>
    <lineage>
        <taxon>Bacteria</taxon>
        <taxon>Pseudomonadati</taxon>
        <taxon>Pseudomonadota</taxon>
        <taxon>Alphaproteobacteria</taxon>
        <taxon>Sphingomonadales</taxon>
        <taxon>Sphingomonadaceae</taxon>
        <taxon>Sphingobium</taxon>
    </lineage>
</organism>
<dbReference type="PROSITE" id="PS51352">
    <property type="entry name" value="THIOREDOXIN_2"/>
    <property type="match status" value="1"/>
</dbReference>
<feature type="transmembrane region" description="Helical" evidence="7">
    <location>
        <begin position="413"/>
        <end position="439"/>
    </location>
</feature>
<dbReference type="OrthoDB" id="9811036at2"/>
<dbReference type="InterPro" id="IPR036249">
    <property type="entry name" value="Thioredoxin-like_sf"/>
</dbReference>
<dbReference type="PANTHER" id="PTHR32234">
    <property type="entry name" value="THIOL:DISULFIDE INTERCHANGE PROTEIN DSBD"/>
    <property type="match status" value="1"/>
</dbReference>
<feature type="transmembrane region" description="Helical" evidence="7">
    <location>
        <begin position="373"/>
        <end position="392"/>
    </location>
</feature>
<protein>
    <submittedName>
        <fullName evidence="10">Thiol:disulfide interchange protein</fullName>
    </submittedName>
</protein>
<evidence type="ECO:0000256" key="4">
    <source>
        <dbReference type="ARBA" id="ARBA00022748"/>
    </source>
</evidence>
<keyword evidence="11" id="KW-1185">Reference proteome</keyword>
<dbReference type="Proteomes" id="UP000282977">
    <property type="component" value="Unassembled WGS sequence"/>
</dbReference>
<evidence type="ECO:0000256" key="1">
    <source>
        <dbReference type="ARBA" id="ARBA00004651"/>
    </source>
</evidence>
<dbReference type="Gene3D" id="3.40.30.10">
    <property type="entry name" value="Glutaredoxin"/>
    <property type="match status" value="1"/>
</dbReference>
<feature type="domain" description="Thioredoxin" evidence="9">
    <location>
        <begin position="557"/>
        <end position="682"/>
    </location>
</feature>
<dbReference type="CDD" id="cd02953">
    <property type="entry name" value="DsbDgamma"/>
    <property type="match status" value="1"/>
</dbReference>
<keyword evidence="8" id="KW-0732">Signal</keyword>
<evidence type="ECO:0000313" key="10">
    <source>
        <dbReference type="EMBL" id="RVT40255.1"/>
    </source>
</evidence>
<proteinExistence type="predicted"/>
<dbReference type="InterPro" id="IPR013766">
    <property type="entry name" value="Thioredoxin_domain"/>
</dbReference>
<keyword evidence="4" id="KW-0201">Cytochrome c-type biogenesis</keyword>
<feature type="transmembrane region" description="Helical" evidence="7">
    <location>
        <begin position="445"/>
        <end position="466"/>
    </location>
</feature>
<keyword evidence="3 7" id="KW-0812">Transmembrane</keyword>
<dbReference type="GO" id="GO:0045454">
    <property type="term" value="P:cell redox homeostasis"/>
    <property type="evidence" value="ECO:0007669"/>
    <property type="project" value="TreeGrafter"/>
</dbReference>
<comment type="subcellular location">
    <subcellularLocation>
        <location evidence="1">Cell membrane</location>
        <topology evidence="1">Multi-pass membrane protein</topology>
    </subcellularLocation>
</comment>
<name>A0A437J5P4_9SPHN</name>
<evidence type="ECO:0000256" key="8">
    <source>
        <dbReference type="SAM" id="SignalP"/>
    </source>
</evidence>
<dbReference type="AlphaFoldDB" id="A0A437J5P4"/>
<feature type="transmembrane region" description="Helical" evidence="7">
    <location>
        <begin position="540"/>
        <end position="558"/>
    </location>
</feature>
<dbReference type="GO" id="GO:0015035">
    <property type="term" value="F:protein-disulfide reductase activity"/>
    <property type="evidence" value="ECO:0007669"/>
    <property type="project" value="TreeGrafter"/>
</dbReference>
<dbReference type="Pfam" id="PF02683">
    <property type="entry name" value="DsbD_TM"/>
    <property type="match status" value="1"/>
</dbReference>
<dbReference type="GO" id="GO:0017004">
    <property type="term" value="P:cytochrome complex assembly"/>
    <property type="evidence" value="ECO:0007669"/>
    <property type="project" value="UniProtKB-KW"/>
</dbReference>
<evidence type="ECO:0000313" key="11">
    <source>
        <dbReference type="Proteomes" id="UP000282977"/>
    </source>
</evidence>
<comment type="caution">
    <text evidence="10">The sequence shown here is derived from an EMBL/GenBank/DDBJ whole genome shotgun (WGS) entry which is preliminary data.</text>
</comment>
<feature type="transmembrane region" description="Helical" evidence="7">
    <location>
        <begin position="487"/>
        <end position="504"/>
    </location>
</feature>
<keyword evidence="2" id="KW-1003">Cell membrane</keyword>
<reference evidence="10 11" key="1">
    <citation type="submission" date="2019-01" db="EMBL/GenBank/DDBJ databases">
        <authorList>
            <person name="Chen W.-M."/>
        </authorList>
    </citation>
    <scope>NUCLEOTIDE SEQUENCE [LARGE SCALE GENOMIC DNA]</scope>
    <source>
        <strain evidence="10 11">TLA-22</strain>
    </source>
</reference>
<dbReference type="RefSeq" id="WP_127691356.1">
    <property type="nucleotide sequence ID" value="NZ_RZUL01000004.1"/>
</dbReference>
<dbReference type="Pfam" id="PF11412">
    <property type="entry name" value="DsbD_N"/>
    <property type="match status" value="1"/>
</dbReference>
<dbReference type="InterPro" id="IPR035671">
    <property type="entry name" value="DsbD_gamma"/>
</dbReference>
<dbReference type="InterPro" id="IPR028250">
    <property type="entry name" value="DsbDN"/>
</dbReference>
<feature type="signal peptide" evidence="8">
    <location>
        <begin position="1"/>
        <end position="22"/>
    </location>
</feature>
<dbReference type="GO" id="GO:0005886">
    <property type="term" value="C:plasma membrane"/>
    <property type="evidence" value="ECO:0007669"/>
    <property type="project" value="UniProtKB-SubCell"/>
</dbReference>
<keyword evidence="5 7" id="KW-1133">Transmembrane helix</keyword>
<keyword evidence="6 7" id="KW-0472">Membrane</keyword>
<dbReference type="PANTHER" id="PTHR32234:SF3">
    <property type="entry name" value="SUPPRESSION OF COPPER SENSITIVITY PROTEIN"/>
    <property type="match status" value="1"/>
</dbReference>
<dbReference type="Pfam" id="PF13899">
    <property type="entry name" value="Thioredoxin_7"/>
    <property type="match status" value="1"/>
</dbReference>
<sequence length="682" mass="69972">MRTIYVLLMTLTLLVTGVPATAQIGAFGGAEPNIAASLVAESAAPAPGKPVTLAFVMTPRAGWHGYWENPGDAGIGMSVKWTLPAGVTAGPLRHPVPETLIISGLMNYVYEGQYAILVTLNVPATAKPGDRLPIRVRGDWLACTREICVPGGGDLALDLTVGSGTIAAADRSRFDQFRARLPRPLGSEGRFAVENGQFRLAIPYPASASLADAYFFPMKDDAFAYAAPQTITRSGDMVIVEGKAAGGPAATAISGILRTADHVGFAVRAVPGTVASAGDGAEGTGVGAILLALGGALLGGLLLNIMPCVFPILSLKALSLAKAGGDARAARREALAYAAGVVVTCLALGAVLLALRAGGASVGWAFQLQDPRIILLLLVLVTAIAFNLAGLFELQAVGAGGALAAKGGVQGSFWTGVLVAFVATPCTGPFMAAALGAALVLPVGAALAIFAGLGLGLALPFLLIGFMPALRARMPRPGPWMKRFQRLLSIPMFVTALALAWLLGQQMGTGGMTIGLATAMAAALLLWWLGGRQRAGRGGLGLVALGIAALLAGGIVTLPQKGVAQASSLSGDGRTVPFDEARLAQLRAQGKPVFLYFTADWCLTCKVNEAAAIDRADVAEAFEKAGVVTMVGDWTNSDPAIGRFLEAQGRSGVPLYLFYPVGQNARALPQVLTPAILTALVG</sequence>
<evidence type="ECO:0000256" key="6">
    <source>
        <dbReference type="ARBA" id="ARBA00023136"/>
    </source>
</evidence>
<evidence type="ECO:0000256" key="3">
    <source>
        <dbReference type="ARBA" id="ARBA00022692"/>
    </source>
</evidence>
<feature type="transmembrane region" description="Helical" evidence="7">
    <location>
        <begin position="289"/>
        <end position="313"/>
    </location>
</feature>
<feature type="transmembrane region" description="Helical" evidence="7">
    <location>
        <begin position="334"/>
        <end position="353"/>
    </location>
</feature>
<evidence type="ECO:0000256" key="7">
    <source>
        <dbReference type="SAM" id="Phobius"/>
    </source>
</evidence>
<feature type="chain" id="PRO_5019474995" evidence="8">
    <location>
        <begin position="23"/>
        <end position="682"/>
    </location>
</feature>
<evidence type="ECO:0000256" key="5">
    <source>
        <dbReference type="ARBA" id="ARBA00022989"/>
    </source>
</evidence>